<organism evidence="2 3">
    <name type="scientific">Armillaria solidipes</name>
    <dbReference type="NCBI Taxonomy" id="1076256"/>
    <lineage>
        <taxon>Eukaryota</taxon>
        <taxon>Fungi</taxon>
        <taxon>Dikarya</taxon>
        <taxon>Basidiomycota</taxon>
        <taxon>Agaricomycotina</taxon>
        <taxon>Agaricomycetes</taxon>
        <taxon>Agaricomycetidae</taxon>
        <taxon>Agaricales</taxon>
        <taxon>Marasmiineae</taxon>
        <taxon>Physalacriaceae</taxon>
        <taxon>Armillaria</taxon>
    </lineage>
</organism>
<dbReference type="AlphaFoldDB" id="A0A2H3BVH6"/>
<sequence>MSPLAIEDEGSMKHVPDGKTDLDCPAGAVLLNELSKVLISRAESVIKTNHITHIPVPLASTAGIGGIPTPAHDIPVGLQLPSSNPAPATHPTFLSDTGVAQPPVAAPHSAVPRTPLMDATSKDQMSSPRPRANQYNDDASPLSGIIAFVRKFMGWMSTIASSLLYVTKVFNYCEDNGDDLS</sequence>
<reference evidence="3" key="1">
    <citation type="journal article" date="2017" name="Nat. Ecol. Evol.">
        <title>Genome expansion and lineage-specific genetic innovations in the forest pathogenic fungi Armillaria.</title>
        <authorList>
            <person name="Sipos G."/>
            <person name="Prasanna A.N."/>
            <person name="Walter M.C."/>
            <person name="O'Connor E."/>
            <person name="Balint B."/>
            <person name="Krizsan K."/>
            <person name="Kiss B."/>
            <person name="Hess J."/>
            <person name="Varga T."/>
            <person name="Slot J."/>
            <person name="Riley R."/>
            <person name="Boka B."/>
            <person name="Rigling D."/>
            <person name="Barry K."/>
            <person name="Lee J."/>
            <person name="Mihaltcheva S."/>
            <person name="LaButti K."/>
            <person name="Lipzen A."/>
            <person name="Waldron R."/>
            <person name="Moloney N.M."/>
            <person name="Sperisen C."/>
            <person name="Kredics L."/>
            <person name="Vagvoelgyi C."/>
            <person name="Patrignani A."/>
            <person name="Fitzpatrick D."/>
            <person name="Nagy I."/>
            <person name="Doyle S."/>
            <person name="Anderson J.B."/>
            <person name="Grigoriev I.V."/>
            <person name="Gueldener U."/>
            <person name="Muensterkoetter M."/>
            <person name="Nagy L.G."/>
        </authorList>
    </citation>
    <scope>NUCLEOTIDE SEQUENCE [LARGE SCALE GENOMIC DNA]</scope>
    <source>
        <strain evidence="3">28-4</strain>
    </source>
</reference>
<feature type="compositionally biased region" description="Polar residues" evidence="1">
    <location>
        <begin position="122"/>
        <end position="136"/>
    </location>
</feature>
<dbReference type="EMBL" id="KZ293418">
    <property type="protein sequence ID" value="PBK74835.1"/>
    <property type="molecule type" value="Genomic_DNA"/>
</dbReference>
<evidence type="ECO:0000313" key="2">
    <source>
        <dbReference type="EMBL" id="PBK74835.1"/>
    </source>
</evidence>
<dbReference type="STRING" id="1076256.A0A2H3BVH6"/>
<dbReference type="Proteomes" id="UP000218334">
    <property type="component" value="Unassembled WGS sequence"/>
</dbReference>
<evidence type="ECO:0000313" key="3">
    <source>
        <dbReference type="Proteomes" id="UP000218334"/>
    </source>
</evidence>
<proteinExistence type="predicted"/>
<feature type="region of interest" description="Disordered" evidence="1">
    <location>
        <begin position="85"/>
        <end position="136"/>
    </location>
</feature>
<protein>
    <submittedName>
        <fullName evidence="2">Uncharacterized protein</fullName>
    </submittedName>
</protein>
<name>A0A2H3BVH6_9AGAR</name>
<evidence type="ECO:0000256" key="1">
    <source>
        <dbReference type="SAM" id="MobiDB-lite"/>
    </source>
</evidence>
<gene>
    <name evidence="2" type="ORF">ARMSODRAFT_970858</name>
</gene>
<accession>A0A2H3BVH6</accession>
<keyword evidence="3" id="KW-1185">Reference proteome</keyword>